<name>A0A7Z0D9W3_9ACTN</name>
<sequence length="190" mass="19904">MERVRTRPGAGLLLGGAGALAVLLAIALGAGALLPGRPVSPPVPAPTATPEPLPPAPDRVGEWVAFVGDAGESGALRVNSFRWTRDGAIPPGRSYLVVDVSLRAAEPWRPGEPAGPPVRYNAFRFVVDDGSATPNTVAFSSDAAPRLTQGTLRAGEQVRGFVDFDLEQQPVVQLWLVTEAWVPIAAVELS</sequence>
<organism evidence="2 3">
    <name type="scientific">Naumannella cuiyingiana</name>
    <dbReference type="NCBI Taxonomy" id="1347891"/>
    <lineage>
        <taxon>Bacteria</taxon>
        <taxon>Bacillati</taxon>
        <taxon>Actinomycetota</taxon>
        <taxon>Actinomycetes</taxon>
        <taxon>Propionibacteriales</taxon>
        <taxon>Propionibacteriaceae</taxon>
        <taxon>Naumannella</taxon>
    </lineage>
</organism>
<gene>
    <name evidence="2" type="ORF">GGQ54_002214</name>
</gene>
<proteinExistence type="predicted"/>
<reference evidence="2 3" key="1">
    <citation type="submission" date="2020-07" db="EMBL/GenBank/DDBJ databases">
        <title>Sequencing the genomes of 1000 actinobacteria strains.</title>
        <authorList>
            <person name="Klenk H.-P."/>
        </authorList>
    </citation>
    <scope>NUCLEOTIDE SEQUENCE [LARGE SCALE GENOMIC DNA]</scope>
    <source>
        <strain evidence="2 3">DSM 103164</strain>
    </source>
</reference>
<dbReference type="AlphaFoldDB" id="A0A7Z0D9W3"/>
<evidence type="ECO:0000256" key="1">
    <source>
        <dbReference type="SAM" id="Phobius"/>
    </source>
</evidence>
<evidence type="ECO:0000313" key="3">
    <source>
        <dbReference type="Proteomes" id="UP000527616"/>
    </source>
</evidence>
<dbReference type="RefSeq" id="WP_179445452.1">
    <property type="nucleotide sequence ID" value="NZ_JACBZS010000001.1"/>
</dbReference>
<keyword evidence="3" id="KW-1185">Reference proteome</keyword>
<dbReference type="EMBL" id="JACBZS010000001">
    <property type="protein sequence ID" value="NYI71654.1"/>
    <property type="molecule type" value="Genomic_DNA"/>
</dbReference>
<dbReference type="Proteomes" id="UP000527616">
    <property type="component" value="Unassembled WGS sequence"/>
</dbReference>
<accession>A0A7Z0D9W3</accession>
<feature type="transmembrane region" description="Helical" evidence="1">
    <location>
        <begin position="12"/>
        <end position="34"/>
    </location>
</feature>
<evidence type="ECO:0008006" key="4">
    <source>
        <dbReference type="Google" id="ProtNLM"/>
    </source>
</evidence>
<keyword evidence="1" id="KW-1133">Transmembrane helix</keyword>
<comment type="caution">
    <text evidence="2">The sequence shown here is derived from an EMBL/GenBank/DDBJ whole genome shotgun (WGS) entry which is preliminary data.</text>
</comment>
<protein>
    <recommendedName>
        <fullName evidence="4">DUF4352 domain-containing protein</fullName>
    </recommendedName>
</protein>
<keyword evidence="1" id="KW-0472">Membrane</keyword>
<keyword evidence="1" id="KW-0812">Transmembrane</keyword>
<evidence type="ECO:0000313" key="2">
    <source>
        <dbReference type="EMBL" id="NYI71654.1"/>
    </source>
</evidence>